<evidence type="ECO:0000313" key="4">
    <source>
        <dbReference type="Proteomes" id="UP000195781"/>
    </source>
</evidence>
<feature type="domain" description="HIT" evidence="2">
    <location>
        <begin position="7"/>
        <end position="113"/>
    </location>
</feature>
<reference evidence="4" key="1">
    <citation type="submission" date="2017-04" db="EMBL/GenBank/DDBJ databases">
        <title>Function of individual gut microbiota members based on whole genome sequencing of pure cultures obtained from chicken caecum.</title>
        <authorList>
            <person name="Medvecky M."/>
            <person name="Cejkova D."/>
            <person name="Polansky O."/>
            <person name="Karasova D."/>
            <person name="Kubasova T."/>
            <person name="Cizek A."/>
            <person name="Rychlik I."/>
        </authorList>
    </citation>
    <scope>NUCLEOTIDE SEQUENCE [LARGE SCALE GENOMIC DNA]</scope>
    <source>
        <strain evidence="4">An5</strain>
    </source>
</reference>
<dbReference type="InterPro" id="IPR001310">
    <property type="entry name" value="Histidine_triad_HIT"/>
</dbReference>
<evidence type="ECO:0000313" key="3">
    <source>
        <dbReference type="EMBL" id="OUN86759.1"/>
    </source>
</evidence>
<dbReference type="PANTHER" id="PTHR46648:SF1">
    <property type="entry name" value="ADENOSINE 5'-MONOPHOSPHORAMIDASE HNT1"/>
    <property type="match status" value="1"/>
</dbReference>
<dbReference type="Pfam" id="PF01230">
    <property type="entry name" value="HIT"/>
    <property type="match status" value="1"/>
</dbReference>
<dbReference type="Proteomes" id="UP000195781">
    <property type="component" value="Unassembled WGS sequence"/>
</dbReference>
<dbReference type="InterPro" id="IPR011146">
    <property type="entry name" value="HIT-like"/>
</dbReference>
<dbReference type="RefSeq" id="WP_094335860.1">
    <property type="nucleotide sequence ID" value="NZ_NFIE01000019.1"/>
</dbReference>
<dbReference type="OrthoDB" id="9784774at2"/>
<evidence type="ECO:0000259" key="2">
    <source>
        <dbReference type="PROSITE" id="PS51084"/>
    </source>
</evidence>
<dbReference type="SUPFAM" id="SSF54197">
    <property type="entry name" value="HIT-like"/>
    <property type="match status" value="1"/>
</dbReference>
<dbReference type="PROSITE" id="PS51084">
    <property type="entry name" value="HIT_2"/>
    <property type="match status" value="1"/>
</dbReference>
<dbReference type="AlphaFoldDB" id="A0A1Y3XUE0"/>
<evidence type="ECO:0000256" key="1">
    <source>
        <dbReference type="PROSITE-ProRule" id="PRU00464"/>
    </source>
</evidence>
<sequence length="143" mass="15741">MAHTDCAYCMIGENDELVGAFGIPVCDLPASRLILFKEQSHPGRCIVASKRHVDDISDLTEEESTAFMADVRHVAAALHKAFSPDKINFGAYGDTMHHLHFHLVPKYASDSFEFGDVFAMNPGRVTLTDGEYAELAKKIVDAL</sequence>
<comment type="caution">
    <text evidence="3">The sequence shown here is derived from an EMBL/GenBank/DDBJ whole genome shotgun (WGS) entry which is preliminary data.</text>
</comment>
<protein>
    <submittedName>
        <fullName evidence="3">HIT family protein</fullName>
    </submittedName>
</protein>
<dbReference type="GO" id="GO:0009117">
    <property type="term" value="P:nucleotide metabolic process"/>
    <property type="evidence" value="ECO:0007669"/>
    <property type="project" value="TreeGrafter"/>
</dbReference>
<dbReference type="Gene3D" id="3.30.428.10">
    <property type="entry name" value="HIT-like"/>
    <property type="match status" value="1"/>
</dbReference>
<dbReference type="PANTHER" id="PTHR46648">
    <property type="entry name" value="HIT FAMILY PROTEIN 1"/>
    <property type="match status" value="1"/>
</dbReference>
<feature type="short sequence motif" description="Histidine triad motif" evidence="1">
    <location>
        <begin position="98"/>
        <end position="102"/>
    </location>
</feature>
<accession>A0A1Y3XUE0</accession>
<dbReference type="GO" id="GO:0003824">
    <property type="term" value="F:catalytic activity"/>
    <property type="evidence" value="ECO:0007669"/>
    <property type="project" value="InterPro"/>
</dbReference>
<proteinExistence type="predicted"/>
<dbReference type="InterPro" id="IPR036265">
    <property type="entry name" value="HIT-like_sf"/>
</dbReference>
<keyword evidence="4" id="KW-1185">Reference proteome</keyword>
<dbReference type="EMBL" id="NFIE01000019">
    <property type="protein sequence ID" value="OUN86759.1"/>
    <property type="molecule type" value="Genomic_DNA"/>
</dbReference>
<organism evidence="3 4">
    <name type="scientific">[Collinsella] massiliensis</name>
    <dbReference type="NCBI Taxonomy" id="1232426"/>
    <lineage>
        <taxon>Bacteria</taxon>
        <taxon>Bacillati</taxon>
        <taxon>Actinomycetota</taxon>
        <taxon>Coriobacteriia</taxon>
        <taxon>Coriobacteriales</taxon>
        <taxon>Coriobacteriaceae</taxon>
        <taxon>Enorma</taxon>
    </lineage>
</organism>
<gene>
    <name evidence="3" type="ORF">B5G02_08120</name>
</gene>
<name>A0A1Y3XUE0_9ACTN</name>